<organism evidence="3 4">
    <name type="scientific">Bos indicus</name>
    <name type="common">Zebu</name>
    <dbReference type="NCBI Taxonomy" id="9915"/>
    <lineage>
        <taxon>Eukaryota</taxon>
        <taxon>Metazoa</taxon>
        <taxon>Chordata</taxon>
        <taxon>Craniata</taxon>
        <taxon>Vertebrata</taxon>
        <taxon>Euteleostomi</taxon>
        <taxon>Mammalia</taxon>
        <taxon>Eutheria</taxon>
        <taxon>Laurasiatheria</taxon>
        <taxon>Artiodactyla</taxon>
        <taxon>Ruminantia</taxon>
        <taxon>Pecora</taxon>
        <taxon>Bovidae</taxon>
        <taxon>Bovinae</taxon>
        <taxon>Bos</taxon>
    </lineage>
</organism>
<proteinExistence type="predicted"/>
<dbReference type="InterPro" id="IPR037445">
    <property type="entry name" value="MAGE"/>
</dbReference>
<reference evidence="4" key="1">
    <citation type="submission" date="2025-08" db="UniProtKB">
        <authorList>
            <consortium name="RefSeq"/>
        </authorList>
    </citation>
    <scope>IDENTIFICATION</scope>
    <source>
        <tissue evidence="4">Blood</tissue>
    </source>
</reference>
<dbReference type="PROSITE" id="PS50838">
    <property type="entry name" value="MAGE"/>
    <property type="match status" value="1"/>
</dbReference>
<dbReference type="InterPro" id="IPR002190">
    <property type="entry name" value="MHD_dom"/>
</dbReference>
<protein>
    <submittedName>
        <fullName evidence="4">Melanoma-associated antigen 4-like</fullName>
    </submittedName>
</protein>
<dbReference type="RefSeq" id="XP_070641127.1">
    <property type="nucleotide sequence ID" value="XM_070785026.1"/>
</dbReference>
<dbReference type="SMART" id="SM01373">
    <property type="entry name" value="MAGE"/>
    <property type="match status" value="1"/>
</dbReference>
<evidence type="ECO:0000313" key="3">
    <source>
        <dbReference type="Proteomes" id="UP001652663"/>
    </source>
</evidence>
<sequence>MLDPNQRRPREAGPCCQSLVALGYDELIRHPDILPDFLASRSQTGDLTYVARLQVGQFPGLVGCQVEDPEKELEDPEPQSEDTSEKLISVVSPGQLSSRKQEVKQRSEARVLRSEIRGDPGSARSQGIALRIKMSELSKLEEDLQDPGEAEASLLLSPVEALPQEALKEMMANLFKFMLLKYCAKELNSKTEILNMILTDNQDHIPVVFHKVAQCLQLVFGMAVKEVYPREHIYILVPTLGLTEWREHSIFGEPRELLTHVWVWEGYLEYRQVPDSNLARYEFLWHPWAYAETRIRLVVEMSDLSKPSKTKEDLQDPGEAQGPVEVQLLGAEVGEAESPLASSEPGEGSHSACYEFLWGPQA</sequence>
<dbReference type="Gene3D" id="1.10.10.1200">
    <property type="entry name" value="MAGE homology domain, winged helix WH1 motif"/>
    <property type="match status" value="1"/>
</dbReference>
<accession>A0ABM4S004</accession>
<keyword evidence="3" id="KW-1185">Reference proteome</keyword>
<feature type="region of interest" description="Disordered" evidence="1">
    <location>
        <begin position="308"/>
        <end position="328"/>
    </location>
</feature>
<name>A0ABM4S004_BOSIN</name>
<evidence type="ECO:0000259" key="2">
    <source>
        <dbReference type="PROSITE" id="PS50838"/>
    </source>
</evidence>
<dbReference type="PANTHER" id="PTHR11736">
    <property type="entry name" value="MELANOMA-ASSOCIATED ANTIGEN MAGE ANTIGEN"/>
    <property type="match status" value="1"/>
</dbReference>
<dbReference type="GeneID" id="139181499"/>
<evidence type="ECO:0000313" key="4">
    <source>
        <dbReference type="RefSeq" id="XP_070641127.1"/>
    </source>
</evidence>
<dbReference type="PANTHER" id="PTHR11736:SF81">
    <property type="entry name" value="MAGE DOMAIN-CONTAINING PROTEIN"/>
    <property type="match status" value="1"/>
</dbReference>
<dbReference type="InterPro" id="IPR041898">
    <property type="entry name" value="MAGE_WH1"/>
</dbReference>
<evidence type="ECO:0000256" key="1">
    <source>
        <dbReference type="SAM" id="MobiDB-lite"/>
    </source>
</evidence>
<feature type="domain" description="MAGE" evidence="2">
    <location>
        <begin position="167"/>
        <end position="300"/>
    </location>
</feature>
<dbReference type="Proteomes" id="UP001652663">
    <property type="component" value="Chromosome X"/>
</dbReference>
<gene>
    <name evidence="4" type="primary">LOC139181499</name>
</gene>